<dbReference type="AlphaFoldDB" id="A0A9Q3KNQ6"/>
<evidence type="ECO:0000313" key="2">
    <source>
        <dbReference type="Proteomes" id="UP000765509"/>
    </source>
</evidence>
<proteinExistence type="predicted"/>
<keyword evidence="2" id="KW-1185">Reference proteome</keyword>
<reference evidence="1" key="1">
    <citation type="submission" date="2021-03" db="EMBL/GenBank/DDBJ databases">
        <title>Draft genome sequence of rust myrtle Austropuccinia psidii MF-1, a brazilian biotype.</title>
        <authorList>
            <person name="Quecine M.C."/>
            <person name="Pachon D.M.R."/>
            <person name="Bonatelli M.L."/>
            <person name="Correr F.H."/>
            <person name="Franceschini L.M."/>
            <person name="Leite T.F."/>
            <person name="Margarido G.R.A."/>
            <person name="Almeida C.A."/>
            <person name="Ferrarezi J.A."/>
            <person name="Labate C.A."/>
        </authorList>
    </citation>
    <scope>NUCLEOTIDE SEQUENCE</scope>
    <source>
        <strain evidence="1">MF-1</strain>
    </source>
</reference>
<organism evidence="1 2">
    <name type="scientific">Austropuccinia psidii MF-1</name>
    <dbReference type="NCBI Taxonomy" id="1389203"/>
    <lineage>
        <taxon>Eukaryota</taxon>
        <taxon>Fungi</taxon>
        <taxon>Dikarya</taxon>
        <taxon>Basidiomycota</taxon>
        <taxon>Pucciniomycotina</taxon>
        <taxon>Pucciniomycetes</taxon>
        <taxon>Pucciniales</taxon>
        <taxon>Sphaerophragmiaceae</taxon>
        <taxon>Austropuccinia</taxon>
    </lineage>
</organism>
<comment type="caution">
    <text evidence="1">The sequence shown here is derived from an EMBL/GenBank/DDBJ whole genome shotgun (WGS) entry which is preliminary data.</text>
</comment>
<name>A0A9Q3KNQ6_9BASI</name>
<sequence length="52" mass="5683">TRASHQRTSKSTLHDDQLSDSNAVYLIIEKILVAQQKALIAAISHMNMSCGS</sequence>
<accession>A0A9Q3KNQ6</accession>
<protein>
    <submittedName>
        <fullName evidence="1">Uncharacterized protein</fullName>
    </submittedName>
</protein>
<feature type="non-terminal residue" evidence="1">
    <location>
        <position position="1"/>
    </location>
</feature>
<evidence type="ECO:0000313" key="1">
    <source>
        <dbReference type="EMBL" id="MBW0584247.1"/>
    </source>
</evidence>
<dbReference type="EMBL" id="AVOT02117354">
    <property type="protein sequence ID" value="MBW0584247.1"/>
    <property type="molecule type" value="Genomic_DNA"/>
</dbReference>
<gene>
    <name evidence="1" type="ORF">O181_123962</name>
</gene>
<dbReference type="Proteomes" id="UP000765509">
    <property type="component" value="Unassembled WGS sequence"/>
</dbReference>